<sequence>MSVQISTISAKVLRNDKTEDCFVEAMLDSKRIAKKKFEKRKTFAQYTFAPPYSLRAGATLKIQIKKQRRVHKDDVLIETEFTTEIAQKLLGKENSLTAHWMQSSRSFLASA</sequence>
<name>A0A5C3LF64_9AGAR</name>
<dbReference type="Proteomes" id="UP000308652">
    <property type="component" value="Unassembled WGS sequence"/>
</dbReference>
<accession>A0A5C3LF64</accession>
<evidence type="ECO:0000313" key="2">
    <source>
        <dbReference type="Proteomes" id="UP000308652"/>
    </source>
</evidence>
<protein>
    <submittedName>
        <fullName evidence="1">Uncharacterized protein</fullName>
    </submittedName>
</protein>
<proteinExistence type="predicted"/>
<evidence type="ECO:0000313" key="1">
    <source>
        <dbReference type="EMBL" id="TFK31507.1"/>
    </source>
</evidence>
<dbReference type="AlphaFoldDB" id="A0A5C3LF64"/>
<organism evidence="1 2">
    <name type="scientific">Crucibulum laeve</name>
    <dbReference type="NCBI Taxonomy" id="68775"/>
    <lineage>
        <taxon>Eukaryota</taxon>
        <taxon>Fungi</taxon>
        <taxon>Dikarya</taxon>
        <taxon>Basidiomycota</taxon>
        <taxon>Agaricomycotina</taxon>
        <taxon>Agaricomycetes</taxon>
        <taxon>Agaricomycetidae</taxon>
        <taxon>Agaricales</taxon>
        <taxon>Agaricineae</taxon>
        <taxon>Nidulariaceae</taxon>
        <taxon>Crucibulum</taxon>
    </lineage>
</organism>
<gene>
    <name evidence="1" type="ORF">BDQ12DRAFT_128783</name>
</gene>
<reference evidence="1 2" key="1">
    <citation type="journal article" date="2019" name="Nat. Ecol. Evol.">
        <title>Megaphylogeny resolves global patterns of mushroom evolution.</title>
        <authorList>
            <person name="Varga T."/>
            <person name="Krizsan K."/>
            <person name="Foldi C."/>
            <person name="Dima B."/>
            <person name="Sanchez-Garcia M."/>
            <person name="Sanchez-Ramirez S."/>
            <person name="Szollosi G.J."/>
            <person name="Szarkandi J.G."/>
            <person name="Papp V."/>
            <person name="Albert L."/>
            <person name="Andreopoulos W."/>
            <person name="Angelini C."/>
            <person name="Antonin V."/>
            <person name="Barry K.W."/>
            <person name="Bougher N.L."/>
            <person name="Buchanan P."/>
            <person name="Buyck B."/>
            <person name="Bense V."/>
            <person name="Catcheside P."/>
            <person name="Chovatia M."/>
            <person name="Cooper J."/>
            <person name="Damon W."/>
            <person name="Desjardin D."/>
            <person name="Finy P."/>
            <person name="Geml J."/>
            <person name="Haridas S."/>
            <person name="Hughes K."/>
            <person name="Justo A."/>
            <person name="Karasinski D."/>
            <person name="Kautmanova I."/>
            <person name="Kiss B."/>
            <person name="Kocsube S."/>
            <person name="Kotiranta H."/>
            <person name="LaButti K.M."/>
            <person name="Lechner B.E."/>
            <person name="Liimatainen K."/>
            <person name="Lipzen A."/>
            <person name="Lukacs Z."/>
            <person name="Mihaltcheva S."/>
            <person name="Morgado L.N."/>
            <person name="Niskanen T."/>
            <person name="Noordeloos M.E."/>
            <person name="Ohm R.A."/>
            <person name="Ortiz-Santana B."/>
            <person name="Ovrebo C."/>
            <person name="Racz N."/>
            <person name="Riley R."/>
            <person name="Savchenko A."/>
            <person name="Shiryaev A."/>
            <person name="Soop K."/>
            <person name="Spirin V."/>
            <person name="Szebenyi C."/>
            <person name="Tomsovsky M."/>
            <person name="Tulloss R.E."/>
            <person name="Uehling J."/>
            <person name="Grigoriev I.V."/>
            <person name="Vagvolgyi C."/>
            <person name="Papp T."/>
            <person name="Martin F.M."/>
            <person name="Miettinen O."/>
            <person name="Hibbett D.S."/>
            <person name="Nagy L.G."/>
        </authorList>
    </citation>
    <scope>NUCLEOTIDE SEQUENCE [LARGE SCALE GENOMIC DNA]</scope>
    <source>
        <strain evidence="1 2">CBS 166.37</strain>
    </source>
</reference>
<keyword evidence="2" id="KW-1185">Reference proteome</keyword>
<dbReference type="EMBL" id="ML213741">
    <property type="protein sequence ID" value="TFK31507.1"/>
    <property type="molecule type" value="Genomic_DNA"/>
</dbReference>